<comment type="caution">
    <text evidence="2">The sequence shown here is derived from an EMBL/GenBank/DDBJ whole genome shotgun (WGS) entry which is preliminary data.</text>
</comment>
<dbReference type="EMBL" id="BOPO01000045">
    <property type="protein sequence ID" value="GIL27448.1"/>
    <property type="molecule type" value="Genomic_DNA"/>
</dbReference>
<dbReference type="CDD" id="cd00093">
    <property type="entry name" value="HTH_XRE"/>
    <property type="match status" value="1"/>
</dbReference>
<dbReference type="InterPro" id="IPR010982">
    <property type="entry name" value="Lambda_DNA-bd_dom_sf"/>
</dbReference>
<feature type="domain" description="HTH cro/C1-type" evidence="1">
    <location>
        <begin position="32"/>
        <end position="78"/>
    </location>
</feature>
<dbReference type="AlphaFoldDB" id="A0A8J4AAQ4"/>
<proteinExistence type="predicted"/>
<dbReference type="Proteomes" id="UP000614996">
    <property type="component" value="Unassembled WGS sequence"/>
</dbReference>
<dbReference type="SMART" id="SM00530">
    <property type="entry name" value="HTH_XRE"/>
    <property type="match status" value="1"/>
</dbReference>
<dbReference type="SUPFAM" id="SSF47413">
    <property type="entry name" value="lambda repressor-like DNA-binding domains"/>
    <property type="match status" value="1"/>
</dbReference>
<gene>
    <name evidence="2" type="ORF">NUM_27020</name>
</gene>
<evidence type="ECO:0000313" key="2">
    <source>
        <dbReference type="EMBL" id="GIL27448.1"/>
    </source>
</evidence>
<dbReference type="GO" id="GO:0003677">
    <property type="term" value="F:DNA binding"/>
    <property type="evidence" value="ECO:0007669"/>
    <property type="project" value="InterPro"/>
</dbReference>
<sequence>MPADLYHRPDMRAALAAGDWATVLTTVIATVGLSQTAIAARVGMSQPQISRLASGQTRDPSLRTIRALCDGLQIPRQLAGLANPQEDTTDRRHFLTTSLGVAAAATAVPATTGPADAERALMLSAAVYRRVEQRTPARMLTRPVSAHLTLTRQLADRAGGNERSLHAVVAETAGLAAWLHADLDEAEPARRYYRLAVTAARQSGHPLLPIYMQASLGQYAVSAGDPKPGLTLIRDAAARLPRLAPPIARAWLDVLEGVAMAYLGDRDGMRLLARAEQRIEATPDAAPVWPWLMRFDAPKIATYRATAAARLGLARTAMSAYRVASAISRSPKQEALAAVEQASVLASIGQLDEACALGCTAFDTAARLGSERTLQAVRRFRGTLASNTAAPVRELDQRLTAAYTTGL</sequence>
<reference evidence="3" key="1">
    <citation type="journal article" date="2021" name="Int. J. Syst. Evol. Microbiol.">
        <title>Actinocatenispora comari sp. nov., an endophytic actinomycete isolated from aerial parts of Comarum salesowianum.</title>
        <authorList>
            <person name="Oyunbileg N."/>
            <person name="Iizaka Y."/>
            <person name="Hamada M."/>
            <person name="Davaapurev B.O."/>
            <person name="Fukumoto A."/>
            <person name="Tsetseg B."/>
            <person name="Kato F."/>
            <person name="Tamura T."/>
            <person name="Batkhuu J."/>
            <person name="Anzai Y."/>
        </authorList>
    </citation>
    <scope>NUCLEOTIDE SEQUENCE [LARGE SCALE GENOMIC DNA]</scope>
    <source>
        <strain evidence="3">NUM-2625</strain>
    </source>
</reference>
<dbReference type="PROSITE" id="PS50943">
    <property type="entry name" value="HTH_CROC1"/>
    <property type="match status" value="1"/>
</dbReference>
<organism evidence="2 3">
    <name type="scientific">Actinocatenispora comari</name>
    <dbReference type="NCBI Taxonomy" id="2807577"/>
    <lineage>
        <taxon>Bacteria</taxon>
        <taxon>Bacillati</taxon>
        <taxon>Actinomycetota</taxon>
        <taxon>Actinomycetes</taxon>
        <taxon>Micromonosporales</taxon>
        <taxon>Micromonosporaceae</taxon>
        <taxon>Actinocatenispora</taxon>
    </lineage>
</organism>
<evidence type="ECO:0000259" key="1">
    <source>
        <dbReference type="PROSITE" id="PS50943"/>
    </source>
</evidence>
<accession>A0A8J4AAQ4</accession>
<dbReference type="Pfam" id="PF13560">
    <property type="entry name" value="HTH_31"/>
    <property type="match status" value="1"/>
</dbReference>
<evidence type="ECO:0000313" key="3">
    <source>
        <dbReference type="Proteomes" id="UP000614996"/>
    </source>
</evidence>
<dbReference type="InterPro" id="IPR001387">
    <property type="entry name" value="Cro/C1-type_HTH"/>
</dbReference>
<name>A0A8J4AAQ4_9ACTN</name>
<keyword evidence="3" id="KW-1185">Reference proteome</keyword>
<protein>
    <recommendedName>
        <fullName evidence="1">HTH cro/C1-type domain-containing protein</fullName>
    </recommendedName>
</protein>
<dbReference type="Gene3D" id="1.10.260.40">
    <property type="entry name" value="lambda repressor-like DNA-binding domains"/>
    <property type="match status" value="1"/>
</dbReference>